<dbReference type="PROSITE" id="PS50297">
    <property type="entry name" value="ANK_REP_REGION"/>
    <property type="match status" value="3"/>
</dbReference>
<evidence type="ECO:0000313" key="4">
    <source>
        <dbReference type="EMBL" id="KAJ5460318.1"/>
    </source>
</evidence>
<dbReference type="SUPFAM" id="SSF48403">
    <property type="entry name" value="Ankyrin repeat"/>
    <property type="match status" value="1"/>
</dbReference>
<reference evidence="4" key="2">
    <citation type="journal article" date="2023" name="IMA Fungus">
        <title>Comparative genomic study of the Penicillium genus elucidates a diverse pangenome and 15 lateral gene transfer events.</title>
        <authorList>
            <person name="Petersen C."/>
            <person name="Sorensen T."/>
            <person name="Nielsen M.R."/>
            <person name="Sondergaard T.E."/>
            <person name="Sorensen J.L."/>
            <person name="Fitzpatrick D.A."/>
            <person name="Frisvad J.C."/>
            <person name="Nielsen K.L."/>
        </authorList>
    </citation>
    <scope>NUCLEOTIDE SEQUENCE</scope>
    <source>
        <strain evidence="4">IBT 16125</strain>
    </source>
</reference>
<dbReference type="InterPro" id="IPR036770">
    <property type="entry name" value="Ankyrin_rpt-contain_sf"/>
</dbReference>
<reference evidence="4" key="1">
    <citation type="submission" date="2022-12" db="EMBL/GenBank/DDBJ databases">
        <authorList>
            <person name="Petersen C."/>
        </authorList>
    </citation>
    <scope>NUCLEOTIDE SEQUENCE</scope>
    <source>
        <strain evidence="4">IBT 16125</strain>
    </source>
</reference>
<dbReference type="PANTHER" id="PTHR24198:SF165">
    <property type="entry name" value="ANKYRIN REPEAT-CONTAINING PROTEIN-RELATED"/>
    <property type="match status" value="1"/>
</dbReference>
<proteinExistence type="predicted"/>
<keyword evidence="1" id="KW-0677">Repeat</keyword>
<keyword evidence="2 3" id="KW-0040">ANK repeat</keyword>
<dbReference type="EMBL" id="JAPVEA010000002">
    <property type="protein sequence ID" value="KAJ5460318.1"/>
    <property type="molecule type" value="Genomic_DNA"/>
</dbReference>
<organism evidence="4 5">
    <name type="scientific">Penicillium daleae</name>
    <dbReference type="NCBI Taxonomy" id="63821"/>
    <lineage>
        <taxon>Eukaryota</taxon>
        <taxon>Fungi</taxon>
        <taxon>Dikarya</taxon>
        <taxon>Ascomycota</taxon>
        <taxon>Pezizomycotina</taxon>
        <taxon>Eurotiomycetes</taxon>
        <taxon>Eurotiomycetidae</taxon>
        <taxon>Eurotiales</taxon>
        <taxon>Aspergillaceae</taxon>
        <taxon>Penicillium</taxon>
    </lineage>
</organism>
<dbReference type="PANTHER" id="PTHR24198">
    <property type="entry name" value="ANKYRIN REPEAT AND PROTEIN KINASE DOMAIN-CONTAINING PROTEIN"/>
    <property type="match status" value="1"/>
</dbReference>
<feature type="repeat" description="ANK" evidence="3">
    <location>
        <begin position="304"/>
        <end position="336"/>
    </location>
</feature>
<feature type="repeat" description="ANK" evidence="3">
    <location>
        <begin position="94"/>
        <end position="126"/>
    </location>
</feature>
<gene>
    <name evidence="4" type="ORF">N7458_001870</name>
</gene>
<feature type="repeat" description="ANK" evidence="3">
    <location>
        <begin position="160"/>
        <end position="192"/>
    </location>
</feature>
<dbReference type="PRINTS" id="PR01415">
    <property type="entry name" value="ANKYRIN"/>
</dbReference>
<evidence type="ECO:0000256" key="2">
    <source>
        <dbReference type="ARBA" id="ARBA00023043"/>
    </source>
</evidence>
<dbReference type="RefSeq" id="XP_056769360.1">
    <property type="nucleotide sequence ID" value="XM_056905253.1"/>
</dbReference>
<dbReference type="Proteomes" id="UP001213681">
    <property type="component" value="Unassembled WGS sequence"/>
</dbReference>
<accession>A0AAD6CBY6</accession>
<dbReference type="InterPro" id="IPR002110">
    <property type="entry name" value="Ankyrin_rpt"/>
</dbReference>
<feature type="repeat" description="ANK" evidence="3">
    <location>
        <begin position="450"/>
        <end position="476"/>
    </location>
</feature>
<dbReference type="GeneID" id="81595496"/>
<evidence type="ECO:0008006" key="6">
    <source>
        <dbReference type="Google" id="ProtNLM"/>
    </source>
</evidence>
<keyword evidence="5" id="KW-1185">Reference proteome</keyword>
<sequence length="476" mass="53865">MSLASLPPELLQMIARSITDDRQGRMQPSQTLQSIYALSRTCRATYRQLCWNLYRYDVDKGYSFALVWAAVTNKPQTARLSLASGGNTLATNQHGQSPLWLAARRGHREIVEILLDHRADIEIRNPVGLTPLMIAAREGQCEATKVLLDRGANCEAQTRDHSTALLWAIRAGAVDTVKILIEHGAKFPEPKTTPWRRWALAAYRAGPDRWDDIPKIQELMESSYDGNQNKRLAEKPLLNAVQYQFLAMSTFFLDQCITPLGDLGSFFGFCPANEAVYDRTRQGTERLYFIRDRTREQWHYFGRPNEHPMWWAVYHGEEELVEKLLRRGAGINSLTHWGTLKAPRNLISLALVRGYYGIAELLLDYGADPNYKFQDRPLLSRALRVGSERLVMKILLRLKSLGTLNITNDGDALAIAIGKQNAMLVKMLLEFGADPNAKVFYHRGTESGRRSKNPLSLAIELGNQDVVDMLLEYGAF</sequence>
<comment type="caution">
    <text evidence="4">The sequence shown here is derived from an EMBL/GenBank/DDBJ whole genome shotgun (WGS) entry which is preliminary data.</text>
</comment>
<name>A0AAD6CBY6_9EURO</name>
<dbReference type="AlphaFoldDB" id="A0AAD6CBY6"/>
<dbReference type="Gene3D" id="1.25.40.20">
    <property type="entry name" value="Ankyrin repeat-containing domain"/>
    <property type="match status" value="3"/>
</dbReference>
<feature type="repeat" description="ANK" evidence="3">
    <location>
        <begin position="127"/>
        <end position="159"/>
    </location>
</feature>
<protein>
    <recommendedName>
        <fullName evidence="6">F-box domain-containing protein</fullName>
    </recommendedName>
</protein>
<evidence type="ECO:0000256" key="3">
    <source>
        <dbReference type="PROSITE-ProRule" id="PRU00023"/>
    </source>
</evidence>
<dbReference type="PROSITE" id="PS50088">
    <property type="entry name" value="ANK_REPEAT"/>
    <property type="match status" value="5"/>
</dbReference>
<evidence type="ECO:0000256" key="1">
    <source>
        <dbReference type="ARBA" id="ARBA00022737"/>
    </source>
</evidence>
<dbReference type="SMART" id="SM00248">
    <property type="entry name" value="ANK"/>
    <property type="match status" value="7"/>
</dbReference>
<evidence type="ECO:0000313" key="5">
    <source>
        <dbReference type="Proteomes" id="UP001213681"/>
    </source>
</evidence>
<dbReference type="Pfam" id="PF12796">
    <property type="entry name" value="Ank_2"/>
    <property type="match status" value="2"/>
</dbReference>